<proteinExistence type="predicted"/>
<comment type="caution">
    <text evidence="3">The sequence shown here is derived from an EMBL/GenBank/DDBJ whole genome shotgun (WGS) entry which is preliminary data.</text>
</comment>
<dbReference type="Proteomes" id="UP000256977">
    <property type="component" value="Unassembled WGS sequence"/>
</dbReference>
<feature type="region of interest" description="Disordered" evidence="1">
    <location>
        <begin position="24"/>
        <end position="57"/>
    </location>
</feature>
<dbReference type="PROSITE" id="PS51257">
    <property type="entry name" value="PROKAR_LIPOPROTEIN"/>
    <property type="match status" value="1"/>
</dbReference>
<organism evidence="3 4">
    <name type="scientific">Cohnella phaseoli</name>
    <dbReference type="NCBI Taxonomy" id="456490"/>
    <lineage>
        <taxon>Bacteria</taxon>
        <taxon>Bacillati</taxon>
        <taxon>Bacillota</taxon>
        <taxon>Bacilli</taxon>
        <taxon>Bacillales</taxon>
        <taxon>Paenibacillaceae</taxon>
        <taxon>Cohnella</taxon>
    </lineage>
</organism>
<dbReference type="InterPro" id="IPR050490">
    <property type="entry name" value="Bact_solute-bd_prot1"/>
</dbReference>
<protein>
    <submittedName>
        <fullName evidence="3">Putative aldouronate transport system substrate-binding protein</fullName>
    </submittedName>
</protein>
<dbReference type="CDD" id="cd13580">
    <property type="entry name" value="PBP2_AlgQ_like_1"/>
    <property type="match status" value="1"/>
</dbReference>
<dbReference type="PANTHER" id="PTHR43649">
    <property type="entry name" value="ARABINOSE-BINDING PROTEIN-RELATED"/>
    <property type="match status" value="1"/>
</dbReference>
<feature type="chain" id="PRO_5038663107" evidence="2">
    <location>
        <begin position="25"/>
        <end position="569"/>
    </location>
</feature>
<evidence type="ECO:0000313" key="4">
    <source>
        <dbReference type="Proteomes" id="UP000256977"/>
    </source>
</evidence>
<name>A0A3D9JR28_9BACL</name>
<keyword evidence="2" id="KW-0732">Signal</keyword>
<dbReference type="PANTHER" id="PTHR43649:SF12">
    <property type="entry name" value="DIACETYLCHITOBIOSE BINDING PROTEIN DASA"/>
    <property type="match status" value="1"/>
</dbReference>
<dbReference type="SUPFAM" id="SSF53850">
    <property type="entry name" value="Periplasmic binding protein-like II"/>
    <property type="match status" value="1"/>
</dbReference>
<accession>A0A3D9JR28</accession>
<dbReference type="EMBL" id="QRDZ01000012">
    <property type="protein sequence ID" value="RED76425.1"/>
    <property type="molecule type" value="Genomic_DNA"/>
</dbReference>
<dbReference type="Gene3D" id="3.40.190.10">
    <property type="entry name" value="Periplasmic binding protein-like II"/>
    <property type="match status" value="2"/>
</dbReference>
<evidence type="ECO:0000256" key="2">
    <source>
        <dbReference type="SAM" id="SignalP"/>
    </source>
</evidence>
<gene>
    <name evidence="3" type="ORF">DFP98_112143</name>
</gene>
<reference evidence="3 4" key="1">
    <citation type="submission" date="2018-07" db="EMBL/GenBank/DDBJ databases">
        <title>Genomic Encyclopedia of Type Strains, Phase III (KMG-III): the genomes of soil and plant-associated and newly described type strains.</title>
        <authorList>
            <person name="Whitman W."/>
        </authorList>
    </citation>
    <scope>NUCLEOTIDE SEQUENCE [LARGE SCALE GENOMIC DNA]</scope>
    <source>
        <strain evidence="3 4">CECT 7287</strain>
    </source>
</reference>
<evidence type="ECO:0000256" key="1">
    <source>
        <dbReference type="SAM" id="MobiDB-lite"/>
    </source>
</evidence>
<feature type="signal peptide" evidence="2">
    <location>
        <begin position="1"/>
        <end position="24"/>
    </location>
</feature>
<dbReference type="Pfam" id="PF01547">
    <property type="entry name" value="SBP_bac_1"/>
    <property type="match status" value="1"/>
</dbReference>
<keyword evidence="4" id="KW-1185">Reference proteome</keyword>
<feature type="compositionally biased region" description="Low complexity" evidence="1">
    <location>
        <begin position="29"/>
        <end position="49"/>
    </location>
</feature>
<evidence type="ECO:0000313" key="3">
    <source>
        <dbReference type="EMBL" id="RED76425.1"/>
    </source>
</evidence>
<dbReference type="AlphaFoldDB" id="A0A3D9JR28"/>
<dbReference type="InterPro" id="IPR006059">
    <property type="entry name" value="SBP"/>
</dbReference>
<sequence length="569" mass="63469">MYRKLALGGVVAACLLLSACSSNEPQERSSSTAQQETASASSSNSSEQNFDPMQKYDPPIEVTTVRSMNPSIVWDEGESYERNGVYAAYENDLGIKIRNLWSVDSSQYDQKVNIAIASGDIPDLMQVNSVQFQQLLDADMIMDIGEAFEKYATPYTKEYVTRDGGGQLDSTRINGKMMALPYTNGVHNDSTFLFIRKDWLDKMGLQPPKTMQDLEAISTAFTRNDPDGNGKDDTFGLALQKDLMSGSLGLQGFFNGFHAYPNIWLKNEAGELVYGSIQPEVRNALAKLKEMYKNGEIDQEFGVKDLAKEAELIAQDKIGITYGLFWTGNYPLQSGAVKDGKVVQDWGVYPIVAADDQIAKTQLQKSTGLYYVVSKKAKNPEAIIKMYNQSIWAMDAPASDPNAVKYVKGKIQIEGGADQTYYVLNPTFVGKQDRFPVVGKTISKALAEKDPTLLPDSELILYNFMTDYLNGNTDHWGYAIQLEQGGTLETMYQYTQENRFVFNEFYGALTPSMAEKNSTLTKKQDEVFTKIIVGAAPLEEFDSFVEQWKSLGGNDITQEVNEWHQSVKQ</sequence>